<name>A0A8H8CN14_PSICU</name>
<evidence type="ECO:0000313" key="3">
    <source>
        <dbReference type="EMBL" id="KAG5172457.1"/>
    </source>
</evidence>
<gene>
    <name evidence="3" type="ORF">JR316_001958</name>
</gene>
<dbReference type="EMBL" id="JAFIQS010000002">
    <property type="protein sequence ID" value="KAG5172457.1"/>
    <property type="molecule type" value="Genomic_DNA"/>
</dbReference>
<proteinExistence type="predicted"/>
<dbReference type="Gene3D" id="3.40.980.10">
    <property type="entry name" value="MoaB/Mog-like domain"/>
    <property type="match status" value="1"/>
</dbReference>
<dbReference type="Pfam" id="PF00994">
    <property type="entry name" value="MoCF_biosynth"/>
    <property type="match status" value="1"/>
</dbReference>
<dbReference type="PANTHER" id="PTHR47675:SF1">
    <property type="entry name" value="MOLYBDOPTERIN BINDING DOMAIN PROTEIN (AFU_ORTHOLOGUE AFUA_5G11210)"/>
    <property type="match status" value="1"/>
</dbReference>
<evidence type="ECO:0000256" key="1">
    <source>
        <dbReference type="SAM" id="MobiDB-lite"/>
    </source>
</evidence>
<dbReference type="CDD" id="cd00885">
    <property type="entry name" value="cinA"/>
    <property type="match status" value="1"/>
</dbReference>
<accession>A0A8H8CN14</accession>
<dbReference type="SUPFAM" id="SSF53218">
    <property type="entry name" value="Molybdenum cofactor biosynthesis proteins"/>
    <property type="match status" value="1"/>
</dbReference>
<feature type="region of interest" description="Disordered" evidence="1">
    <location>
        <begin position="1"/>
        <end position="33"/>
    </location>
</feature>
<comment type="caution">
    <text evidence="3">The sequence shown here is derived from an EMBL/GenBank/DDBJ whole genome shotgun (WGS) entry which is preliminary data.</text>
</comment>
<dbReference type="AlphaFoldDB" id="A0A8H8CN14"/>
<dbReference type="PANTHER" id="PTHR47675">
    <property type="entry name" value="MOLYBDOPTERIN BINDING DOMAIN PROTEIN (AFU_ORTHOLOGUE AFUA_5G11210)"/>
    <property type="match status" value="1"/>
</dbReference>
<feature type="compositionally biased region" description="Low complexity" evidence="1">
    <location>
        <begin position="1"/>
        <end position="13"/>
    </location>
</feature>
<dbReference type="InterPro" id="IPR036425">
    <property type="entry name" value="MoaB/Mog-like_dom_sf"/>
</dbReference>
<reference evidence="3" key="1">
    <citation type="submission" date="2021-02" db="EMBL/GenBank/DDBJ databases">
        <title>Psilocybe cubensis genome.</title>
        <authorList>
            <person name="Mckernan K.J."/>
            <person name="Crawford S."/>
            <person name="Trippe A."/>
            <person name="Kane L.T."/>
            <person name="Mclaughlin S."/>
        </authorList>
    </citation>
    <scope>NUCLEOTIDE SEQUENCE [LARGE SCALE GENOMIC DNA]</scope>
    <source>
        <strain evidence="3">MGC-MH-2018</strain>
    </source>
</reference>
<dbReference type="InterPro" id="IPR001453">
    <property type="entry name" value="MoaB/Mog_dom"/>
</dbReference>
<dbReference type="GO" id="GO:0042726">
    <property type="term" value="P:flavin-containing compound metabolic process"/>
    <property type="evidence" value="ECO:0007669"/>
    <property type="project" value="TreeGrafter"/>
</dbReference>
<dbReference type="SMART" id="SM00852">
    <property type="entry name" value="MoCF_biosynth"/>
    <property type="match status" value="1"/>
</dbReference>
<feature type="domain" description="MoaB/Mog" evidence="2">
    <location>
        <begin position="49"/>
        <end position="219"/>
    </location>
</feature>
<sequence length="356" mass="38955">MSSPSSPTAASSTVAEKSTAAPPHTKVTFPISPVPKNPLGDGAYIRTAAALIIGDEILNGKTLDRNSHHFAQYCFEHGINLKRIEVIADSEEEIIEASRRLVEKYDFVITSGGIGPTHDDITYESLGKAFGQKLVHHEETITRLNEMSKHRSWVGTQNAEQLAATHRMALFPENAEVIFVAEDIWVPVVRLAGKLCIFPGIPALFQKMLHNLTFFLPLPPKSERPLRIQIFTERPESIIAPYLTSLQERLKPHGIQVGSYPVLYKGVFVSLIGRDFQPKDAGKGTAEGNMCLTEIAREVEVEIGGKIASEEEIAAQKSRSASPEIPDMAVQKKENVSAGVESLGPSATGYGEKAKY</sequence>
<feature type="region of interest" description="Disordered" evidence="1">
    <location>
        <begin position="313"/>
        <end position="356"/>
    </location>
</feature>
<dbReference type="OrthoDB" id="448496at2759"/>
<dbReference type="GO" id="GO:0047884">
    <property type="term" value="F:FAD diphosphatase activity"/>
    <property type="evidence" value="ECO:0007669"/>
    <property type="project" value="TreeGrafter"/>
</dbReference>
<evidence type="ECO:0000259" key="2">
    <source>
        <dbReference type="SMART" id="SM00852"/>
    </source>
</evidence>
<organism evidence="3">
    <name type="scientific">Psilocybe cubensis</name>
    <name type="common">Psychedelic mushroom</name>
    <name type="synonym">Stropharia cubensis</name>
    <dbReference type="NCBI Taxonomy" id="181762"/>
    <lineage>
        <taxon>Eukaryota</taxon>
        <taxon>Fungi</taxon>
        <taxon>Dikarya</taxon>
        <taxon>Basidiomycota</taxon>
        <taxon>Agaricomycotina</taxon>
        <taxon>Agaricomycetes</taxon>
        <taxon>Agaricomycetidae</taxon>
        <taxon>Agaricales</taxon>
        <taxon>Agaricineae</taxon>
        <taxon>Strophariaceae</taxon>
        <taxon>Psilocybe</taxon>
    </lineage>
</organism>
<protein>
    <recommendedName>
        <fullName evidence="2">MoaB/Mog domain-containing protein</fullName>
    </recommendedName>
</protein>